<name>A0ACC1TCS1_9APHY</name>
<organism evidence="1 2">
    <name type="scientific">Phlebia brevispora</name>
    <dbReference type="NCBI Taxonomy" id="194682"/>
    <lineage>
        <taxon>Eukaryota</taxon>
        <taxon>Fungi</taxon>
        <taxon>Dikarya</taxon>
        <taxon>Basidiomycota</taxon>
        <taxon>Agaricomycotina</taxon>
        <taxon>Agaricomycetes</taxon>
        <taxon>Polyporales</taxon>
        <taxon>Meruliaceae</taxon>
        <taxon>Phlebia</taxon>
    </lineage>
</organism>
<evidence type="ECO:0000313" key="2">
    <source>
        <dbReference type="Proteomes" id="UP001148662"/>
    </source>
</evidence>
<keyword evidence="2" id="KW-1185">Reference proteome</keyword>
<sequence length="394" mass="43092">MPPKRKSDSSTSANSSKKTHIEEDHTLANTLVKSILADPDNFPIPDDDEELRDNLIALAKYAQTLQGQIVSGSSTTSSSATRKTPGELEDAAEKIRKAAVAGIKKQMSWKPSCKSGSAKWSYDGICPDPEVFGQLLEIGGPPKFKMKKMSKEDFQDLLGSITSSARQSMSARNAVKTLKLGLTLVTPRARNMVRSVLASLPVTTPGLSTQDIYKLVLQKYPSKTSASTSEHTEASIQPNTRPKPVKRTNRPAVRKGLSQPPHPDHPIKSLRFLKKFVLDDLVEAGELEKVHVIRGGGGLDDNGVALDSVKIGGVKVVLPPGTHINQKEAWVWRFKAQSEGGVEVRYEEESEDADLGPDGWAGNLRFKDVPDIARLFPVKTLSKTAVRYLPERPR</sequence>
<dbReference type="Proteomes" id="UP001148662">
    <property type="component" value="Unassembled WGS sequence"/>
</dbReference>
<dbReference type="EMBL" id="JANHOG010000096">
    <property type="protein sequence ID" value="KAJ3558316.1"/>
    <property type="molecule type" value="Genomic_DNA"/>
</dbReference>
<proteinExistence type="predicted"/>
<comment type="caution">
    <text evidence="1">The sequence shown here is derived from an EMBL/GenBank/DDBJ whole genome shotgun (WGS) entry which is preliminary data.</text>
</comment>
<gene>
    <name evidence="1" type="ORF">NM688_g1002</name>
</gene>
<accession>A0ACC1TCS1</accession>
<reference evidence="1" key="1">
    <citation type="submission" date="2022-07" db="EMBL/GenBank/DDBJ databases">
        <title>Genome Sequence of Phlebia brevispora.</title>
        <authorList>
            <person name="Buettner E."/>
        </authorList>
    </citation>
    <scope>NUCLEOTIDE SEQUENCE</scope>
    <source>
        <strain evidence="1">MPL23</strain>
    </source>
</reference>
<protein>
    <submittedName>
        <fullName evidence="1">Uncharacterized protein</fullName>
    </submittedName>
</protein>
<evidence type="ECO:0000313" key="1">
    <source>
        <dbReference type="EMBL" id="KAJ3558316.1"/>
    </source>
</evidence>